<protein>
    <recommendedName>
        <fullName evidence="2">DUF5723 domain-containing protein</fullName>
    </recommendedName>
</protein>
<dbReference type="InParanoid" id="A0A1H9N1F8"/>
<proteinExistence type="predicted"/>
<sequence length="453" mass="49383">MNFLRLSSFLLLLLTTTLSAQDLTTPMLTQIWQSTFSNPALYGQQAGRITIGLPGVSNDLAAENITYNELLYTENGQRILDLSSLPDLLSERNGLRNDFSLETIGASLRGDRLSVGVYHRLRAFGEADYPKTLVQVIAQGNAQFIGQTVEIAPLGYATSYHEIGFGASVGITENIFFGARIKYLSGIADLRTTLDGSLQLTTGEENFTLTLDQDLTINTAGTIDYNGLDDINVNYDLNRIETDDLFSNNNGLAFDLGLFADFGPLRVQAAANDLGAKINWENDVNNLRLEGIDEFSGLDILEQLLQDSVSFAGAIDSLRAQFEPVETNEAYRSDLPSTYLIGGEYDITDRLTAGALLVHYNRTVNSETAFAINARYQVIEQLTVGLNVNSRRGASANLGMHLMANLGPVHLLASTDNLLTVFRQKDSSRAAVRLGAALSFGGPKAEKKGDDKQ</sequence>
<feature type="domain" description="DUF5723" evidence="2">
    <location>
        <begin position="39"/>
        <end position="416"/>
    </location>
</feature>
<name>A0A1H9N1F8_9BACT</name>
<dbReference type="Gene3D" id="2.40.160.60">
    <property type="entry name" value="Outer membrane protein transport protein (OMPP1/FadL/TodX)"/>
    <property type="match status" value="1"/>
</dbReference>
<reference evidence="4" key="1">
    <citation type="submission" date="2016-10" db="EMBL/GenBank/DDBJ databases">
        <authorList>
            <person name="Varghese N."/>
            <person name="Submissions S."/>
        </authorList>
    </citation>
    <scope>NUCLEOTIDE SEQUENCE [LARGE SCALE GENOMIC DNA]</scope>
    <source>
        <strain evidence="4">DSM 24740</strain>
    </source>
</reference>
<evidence type="ECO:0000313" key="4">
    <source>
        <dbReference type="Proteomes" id="UP000199021"/>
    </source>
</evidence>
<organism evidence="3 4">
    <name type="scientific">Neolewinella agarilytica</name>
    <dbReference type="NCBI Taxonomy" id="478744"/>
    <lineage>
        <taxon>Bacteria</taxon>
        <taxon>Pseudomonadati</taxon>
        <taxon>Bacteroidota</taxon>
        <taxon>Saprospiria</taxon>
        <taxon>Saprospirales</taxon>
        <taxon>Lewinellaceae</taxon>
        <taxon>Neolewinella</taxon>
    </lineage>
</organism>
<dbReference type="SUPFAM" id="SSF56935">
    <property type="entry name" value="Porins"/>
    <property type="match status" value="1"/>
</dbReference>
<dbReference type="Pfam" id="PF18990">
    <property type="entry name" value="DUF5723"/>
    <property type="match status" value="1"/>
</dbReference>
<evidence type="ECO:0000259" key="2">
    <source>
        <dbReference type="Pfam" id="PF18990"/>
    </source>
</evidence>
<dbReference type="RefSeq" id="WP_090172678.1">
    <property type="nucleotide sequence ID" value="NZ_FOFB01000033.1"/>
</dbReference>
<dbReference type="EMBL" id="FOFB01000033">
    <property type="protein sequence ID" value="SER29762.1"/>
    <property type="molecule type" value="Genomic_DNA"/>
</dbReference>
<dbReference type="InterPro" id="IPR043781">
    <property type="entry name" value="DUF5723"/>
</dbReference>
<dbReference type="AlphaFoldDB" id="A0A1H9N1F8"/>
<accession>A0A1H9N1F8</accession>
<keyword evidence="4" id="KW-1185">Reference proteome</keyword>
<feature type="chain" id="PRO_5011697990" description="DUF5723 domain-containing protein" evidence="1">
    <location>
        <begin position="21"/>
        <end position="453"/>
    </location>
</feature>
<feature type="signal peptide" evidence="1">
    <location>
        <begin position="1"/>
        <end position="20"/>
    </location>
</feature>
<gene>
    <name evidence="3" type="ORF">SAMN05444359_1337</name>
</gene>
<dbReference type="OrthoDB" id="1489601at2"/>
<evidence type="ECO:0000256" key="1">
    <source>
        <dbReference type="SAM" id="SignalP"/>
    </source>
</evidence>
<evidence type="ECO:0000313" key="3">
    <source>
        <dbReference type="EMBL" id="SER29762.1"/>
    </source>
</evidence>
<dbReference type="STRING" id="478744.SAMN05444359_1337"/>
<keyword evidence="1" id="KW-0732">Signal</keyword>
<dbReference type="Proteomes" id="UP000199021">
    <property type="component" value="Unassembled WGS sequence"/>
</dbReference>